<dbReference type="SUPFAM" id="SSF47413">
    <property type="entry name" value="lambda repressor-like DNA-binding domains"/>
    <property type="match status" value="1"/>
</dbReference>
<dbReference type="CDD" id="cd01392">
    <property type="entry name" value="HTH_LacI"/>
    <property type="match status" value="1"/>
</dbReference>
<evidence type="ECO:0000259" key="4">
    <source>
        <dbReference type="PROSITE" id="PS50932"/>
    </source>
</evidence>
<dbReference type="Pfam" id="PF13377">
    <property type="entry name" value="Peripla_BP_3"/>
    <property type="match status" value="1"/>
</dbReference>
<dbReference type="Gene3D" id="3.40.50.2300">
    <property type="match status" value="2"/>
</dbReference>
<keyword evidence="2" id="KW-0238">DNA-binding</keyword>
<evidence type="ECO:0000313" key="6">
    <source>
        <dbReference type="EMBL" id="KRN98934.1"/>
    </source>
</evidence>
<dbReference type="PATRIC" id="fig|993692.3.peg.644"/>
<protein>
    <submittedName>
        <fullName evidence="6">Laci family transcriptional regulator</fullName>
    </submittedName>
</protein>
<dbReference type="Pfam" id="PF00356">
    <property type="entry name" value="LacI"/>
    <property type="match status" value="1"/>
</dbReference>
<dbReference type="STRING" id="993692.IV57_GL000637"/>
<reference evidence="6 7" key="1">
    <citation type="journal article" date="2015" name="Genome Announc.">
        <title>Expanding the biotechnology potential of lactobacilli through comparative genomics of 213 strains and associated genera.</title>
        <authorList>
            <person name="Sun Z."/>
            <person name="Harris H.M."/>
            <person name="McCann A."/>
            <person name="Guo C."/>
            <person name="Argimon S."/>
            <person name="Zhang W."/>
            <person name="Yang X."/>
            <person name="Jeffery I.B."/>
            <person name="Cooney J.C."/>
            <person name="Kagawa T.F."/>
            <person name="Liu W."/>
            <person name="Song Y."/>
            <person name="Salvetti E."/>
            <person name="Wrobel A."/>
            <person name="Rasinkangas P."/>
            <person name="Parkhill J."/>
            <person name="Rea M.C."/>
            <person name="O'Sullivan O."/>
            <person name="Ritari J."/>
            <person name="Douillard F.P."/>
            <person name="Paul Ross R."/>
            <person name="Yang R."/>
            <person name="Briner A.E."/>
            <person name="Felis G.E."/>
            <person name="de Vos W.M."/>
            <person name="Barrangou R."/>
            <person name="Klaenhammer T.R."/>
            <person name="Caufield P.W."/>
            <person name="Cui Y."/>
            <person name="Zhang H."/>
            <person name="O'Toole P.W."/>
        </authorList>
    </citation>
    <scope>NUCLEOTIDE SEQUENCE [LARGE SCALE GENOMIC DNA]</scope>
    <source>
        <strain evidence="6 7">DSM 24716</strain>
    </source>
</reference>
<dbReference type="GO" id="GO:0000976">
    <property type="term" value="F:transcription cis-regulatory region binding"/>
    <property type="evidence" value="ECO:0007669"/>
    <property type="project" value="TreeGrafter"/>
</dbReference>
<dbReference type="InterPro" id="IPR028082">
    <property type="entry name" value="Peripla_BP_I"/>
</dbReference>
<evidence type="ECO:0000256" key="1">
    <source>
        <dbReference type="ARBA" id="ARBA00023015"/>
    </source>
</evidence>
<organism evidence="6 7">
    <name type="scientific">Companilactobacillus kimchiensis</name>
    <dbReference type="NCBI Taxonomy" id="993692"/>
    <lineage>
        <taxon>Bacteria</taxon>
        <taxon>Bacillati</taxon>
        <taxon>Bacillota</taxon>
        <taxon>Bacilli</taxon>
        <taxon>Lactobacillales</taxon>
        <taxon>Lactobacillaceae</taxon>
        <taxon>Companilactobacillus</taxon>
    </lineage>
</organism>
<dbReference type="InterPro" id="IPR010982">
    <property type="entry name" value="Lambda_DNA-bd_dom_sf"/>
</dbReference>
<gene>
    <name evidence="6" type="ORF">IV57_GL000637</name>
</gene>
<dbReference type="PANTHER" id="PTHR30146:SF150">
    <property type="entry name" value="ARABINOSE METABOLISM TRANSCRIPTIONAL REPRESSOR"/>
    <property type="match status" value="1"/>
</dbReference>
<dbReference type="Proteomes" id="UP000051006">
    <property type="component" value="Unassembled WGS sequence"/>
</dbReference>
<dbReference type="InterPro" id="IPR046335">
    <property type="entry name" value="LacI/GalR-like_sensor"/>
</dbReference>
<dbReference type="RefSeq" id="WP_057880986.1">
    <property type="nucleotide sequence ID" value="NZ_JQCF01000014.1"/>
</dbReference>
<name>A0A0R2LFZ9_9LACO</name>
<dbReference type="InterPro" id="IPR001387">
    <property type="entry name" value="Cro/C1-type_HTH"/>
</dbReference>
<dbReference type="Gene3D" id="1.10.260.40">
    <property type="entry name" value="lambda repressor-like DNA-binding domains"/>
    <property type="match status" value="1"/>
</dbReference>
<dbReference type="PROSITE" id="PS50932">
    <property type="entry name" value="HTH_LACI_2"/>
    <property type="match status" value="1"/>
</dbReference>
<feature type="domain" description="HTH lacI-type" evidence="4">
    <location>
        <begin position="9"/>
        <end position="63"/>
    </location>
</feature>
<accession>A0A0R2LFZ9</accession>
<dbReference type="GO" id="GO:0003700">
    <property type="term" value="F:DNA-binding transcription factor activity"/>
    <property type="evidence" value="ECO:0007669"/>
    <property type="project" value="TreeGrafter"/>
</dbReference>
<dbReference type="OrthoDB" id="9796186at2"/>
<proteinExistence type="predicted"/>
<evidence type="ECO:0000256" key="3">
    <source>
        <dbReference type="ARBA" id="ARBA00023163"/>
    </source>
</evidence>
<dbReference type="AlphaFoldDB" id="A0A0R2LFZ9"/>
<evidence type="ECO:0000256" key="2">
    <source>
        <dbReference type="ARBA" id="ARBA00023125"/>
    </source>
</evidence>
<dbReference type="CDD" id="cd06267">
    <property type="entry name" value="PBP1_LacI_sugar_binding-like"/>
    <property type="match status" value="1"/>
</dbReference>
<dbReference type="EMBL" id="JQCF01000014">
    <property type="protein sequence ID" value="KRN98934.1"/>
    <property type="molecule type" value="Genomic_DNA"/>
</dbReference>
<dbReference type="InterPro" id="IPR000843">
    <property type="entry name" value="HTH_LacI"/>
</dbReference>
<dbReference type="SMART" id="SM00354">
    <property type="entry name" value="HTH_LACI"/>
    <property type="match status" value="1"/>
</dbReference>
<dbReference type="PANTHER" id="PTHR30146">
    <property type="entry name" value="LACI-RELATED TRANSCRIPTIONAL REPRESSOR"/>
    <property type="match status" value="1"/>
</dbReference>
<keyword evidence="7" id="KW-1185">Reference proteome</keyword>
<keyword evidence="1" id="KW-0805">Transcription regulation</keyword>
<evidence type="ECO:0000259" key="5">
    <source>
        <dbReference type="PROSITE" id="PS50943"/>
    </source>
</evidence>
<dbReference type="PROSITE" id="PS50943">
    <property type="entry name" value="HTH_CROC1"/>
    <property type="match status" value="1"/>
</dbReference>
<comment type="caution">
    <text evidence="6">The sequence shown here is derived from an EMBL/GenBank/DDBJ whole genome shotgun (WGS) entry which is preliminary data.</text>
</comment>
<sequence>MLITKKNDITIKEISKLSGTSKSTVSRVLSGTGYVSTEKRQAIEKVIQETNYRPNMIARSLQSKQTKTLAIILPDVSNPYFIGLIEEIERVSEGYGYTLILINTMSTGADKVKASDDPEIKALHTVQEKQVDGAIIIGGEIDHVKVSSQYLKTLNQLNKHIPIVIIGQKIADCDVIFVQRHINTGMRLIVQHILSLGYRKIGFLGGKPGVQVTEQRLAEFKRLADMYTNYSDNNVLLNDYYLKDGYQGIEQLLDQSDLDAVVAINDRVALGAIRRLHELGKIVPNDIAIGSADQFPDSDYYIPSITTIDQHNNSLGKIAVEQLIRSFNSQPLLTVQSDLPDLVIRESCGENK</sequence>
<keyword evidence="3" id="KW-0804">Transcription</keyword>
<evidence type="ECO:0000313" key="7">
    <source>
        <dbReference type="Proteomes" id="UP000051006"/>
    </source>
</evidence>
<dbReference type="SUPFAM" id="SSF53822">
    <property type="entry name" value="Periplasmic binding protein-like I"/>
    <property type="match status" value="1"/>
</dbReference>
<feature type="domain" description="HTH cro/C1-type" evidence="5">
    <location>
        <begin position="5"/>
        <end position="53"/>
    </location>
</feature>